<evidence type="ECO:0000256" key="8">
    <source>
        <dbReference type="ARBA" id="ARBA00022824"/>
    </source>
</evidence>
<feature type="binding site" evidence="17">
    <location>
        <position position="303"/>
    </location>
    <ligand>
        <name>FAD</name>
        <dbReference type="ChEBI" id="CHEBI:57692"/>
    </ligand>
</feature>
<evidence type="ECO:0000256" key="18">
    <source>
        <dbReference type="PIRSR" id="PIRSR017205-3"/>
    </source>
</evidence>
<feature type="binding site" evidence="17">
    <location>
        <position position="256"/>
    </location>
    <ligand>
        <name>FAD</name>
        <dbReference type="ChEBI" id="CHEBI:57692"/>
    </ligand>
</feature>
<organism evidence="21 22">
    <name type="scientific">Strigomonas culicis</name>
    <dbReference type="NCBI Taxonomy" id="28005"/>
    <lineage>
        <taxon>Eukaryota</taxon>
        <taxon>Discoba</taxon>
        <taxon>Euglenozoa</taxon>
        <taxon>Kinetoplastea</taxon>
        <taxon>Metakinetoplastina</taxon>
        <taxon>Trypanosomatida</taxon>
        <taxon>Trypanosomatidae</taxon>
        <taxon>Strigomonadinae</taxon>
        <taxon>Strigomonas</taxon>
    </lineage>
</organism>
<dbReference type="PIRSF" id="PIRSF017205">
    <property type="entry name" value="ERO1"/>
    <property type="match status" value="1"/>
</dbReference>
<keyword evidence="5" id="KW-0813">Transport</keyword>
<name>S9TUM7_9TRYP</name>
<keyword evidence="10" id="KW-0249">Electron transport</keyword>
<accession>S9TUM7</accession>
<keyword evidence="11" id="KW-0560">Oxidoreductase</keyword>
<evidence type="ECO:0000256" key="14">
    <source>
        <dbReference type="ARBA" id="ARBA00023180"/>
    </source>
</evidence>
<keyword evidence="14" id="KW-0325">Glycoprotein</keyword>
<protein>
    <submittedName>
        <fullName evidence="21">Endoplasmic reticulum oxidoreductin</fullName>
    </submittedName>
</protein>
<feature type="chain" id="PRO_5004557537" evidence="20">
    <location>
        <begin position="27"/>
        <end position="474"/>
    </location>
</feature>
<comment type="cofactor">
    <cofactor evidence="1 17">
        <name>FAD</name>
        <dbReference type="ChEBI" id="CHEBI:57692"/>
    </cofactor>
</comment>
<comment type="subunit">
    <text evidence="4">May function both as a monomer and a homodimer.</text>
</comment>
<proteinExistence type="inferred from homology"/>
<evidence type="ECO:0000256" key="12">
    <source>
        <dbReference type="ARBA" id="ARBA00023136"/>
    </source>
</evidence>
<dbReference type="GO" id="GO:0015035">
    <property type="term" value="F:protein-disulfide reductase activity"/>
    <property type="evidence" value="ECO:0007669"/>
    <property type="project" value="InterPro"/>
</dbReference>
<evidence type="ECO:0000256" key="7">
    <source>
        <dbReference type="ARBA" id="ARBA00022729"/>
    </source>
</evidence>
<evidence type="ECO:0000256" key="6">
    <source>
        <dbReference type="ARBA" id="ARBA00022630"/>
    </source>
</evidence>
<keyword evidence="22" id="KW-1185">Reference proteome</keyword>
<evidence type="ECO:0000256" key="20">
    <source>
        <dbReference type="SAM" id="SignalP"/>
    </source>
</evidence>
<keyword evidence="7 20" id="KW-0732">Signal</keyword>
<evidence type="ECO:0000256" key="16">
    <source>
        <dbReference type="PIRSR" id="PIRSR017205-1"/>
    </source>
</evidence>
<dbReference type="GO" id="GO:0071949">
    <property type="term" value="F:FAD binding"/>
    <property type="evidence" value="ECO:0007669"/>
    <property type="project" value="InterPro"/>
</dbReference>
<keyword evidence="8" id="KW-0256">Endoplasmic reticulum</keyword>
<evidence type="ECO:0000256" key="1">
    <source>
        <dbReference type="ARBA" id="ARBA00001974"/>
    </source>
</evidence>
<feature type="disulfide bond" description="Redox-active" evidence="18">
    <location>
        <begin position="142"/>
        <end position="148"/>
    </location>
</feature>
<evidence type="ECO:0000256" key="10">
    <source>
        <dbReference type="ARBA" id="ARBA00022982"/>
    </source>
</evidence>
<dbReference type="PANTHER" id="PTHR12613">
    <property type="entry name" value="ERO1-RELATED"/>
    <property type="match status" value="1"/>
</dbReference>
<evidence type="ECO:0000256" key="4">
    <source>
        <dbReference type="ARBA" id="ARBA00011802"/>
    </source>
</evidence>
<dbReference type="GO" id="GO:0005789">
    <property type="term" value="C:endoplasmic reticulum membrane"/>
    <property type="evidence" value="ECO:0007669"/>
    <property type="project" value="UniProtKB-SubCell"/>
</dbReference>
<dbReference type="InterPro" id="IPR037192">
    <property type="entry name" value="ERO1-like_sf"/>
</dbReference>
<feature type="binding site" evidence="17">
    <location>
        <position position="217"/>
    </location>
    <ligand>
        <name>FAD</name>
        <dbReference type="ChEBI" id="CHEBI:57692"/>
    </ligand>
</feature>
<keyword evidence="6" id="KW-0285">Flavoprotein</keyword>
<dbReference type="Proteomes" id="UP000015354">
    <property type="component" value="Unassembled WGS sequence"/>
</dbReference>
<feature type="region of interest" description="Disordered" evidence="19">
    <location>
        <begin position="40"/>
        <end position="78"/>
    </location>
</feature>
<feature type="binding site" evidence="17">
    <location>
        <position position="259"/>
    </location>
    <ligand>
        <name>FAD</name>
        <dbReference type="ChEBI" id="CHEBI:57692"/>
    </ligand>
</feature>
<keyword evidence="9 17" id="KW-0274">FAD</keyword>
<evidence type="ECO:0000256" key="2">
    <source>
        <dbReference type="ARBA" id="ARBA00004367"/>
    </source>
</evidence>
<evidence type="ECO:0000256" key="9">
    <source>
        <dbReference type="ARBA" id="ARBA00022827"/>
    </source>
</evidence>
<sequence length="474" mass="52514">MTSGRLIVLGILVALLSVAFLEYQNASQLAVPQQEASTAADSASSAQKTMHAEKTDNVGQGEENTGKAADEKDDGDSTETCGISINDTSLDSNYCCCTAKEVDAGTKDLLTLLNGITIHPYFRYFKINSEKACPYWAVTLLCSSENACDVCKCNVDAVPHSLREEKDMSEVDEEASRVSHSVSHPSNIEDWGNWKGIDVQDNEAHYVDLVQHPEANTGFTGPLATRVWSAIYNENCLTNIEDDQCHEVTVLKTLFSGLHMSINLHVCTNFYKDTNMSSPHINAGVNNNPNISFFPNCDMYRKRVAAVPQFVENLYVLYQFLLRALTKAEDVIMGDMNRYNTGSNGEATESDEKLKQMLSELFASKLLCVKTFDEARFLESEKGRDLIPQMKLMVQNVTKLMDCVPCEKCRIWGKLEVKGIATALKITMHNSHSEALALDRSEVVSLVNTVRQIAFSVRNAQRLDTVCPKDAPSS</sequence>
<comment type="similarity">
    <text evidence="3">Belongs to the EROs family.</text>
</comment>
<evidence type="ECO:0000256" key="5">
    <source>
        <dbReference type="ARBA" id="ARBA00022448"/>
    </source>
</evidence>
<evidence type="ECO:0000313" key="22">
    <source>
        <dbReference type="Proteomes" id="UP000015354"/>
    </source>
</evidence>
<dbReference type="GO" id="GO:0016972">
    <property type="term" value="F:thiol oxidase activity"/>
    <property type="evidence" value="ECO:0007669"/>
    <property type="project" value="InterPro"/>
</dbReference>
<feature type="disulfide bond" description="Redox-active" evidence="18">
    <location>
        <begin position="406"/>
        <end position="409"/>
    </location>
</feature>
<keyword evidence="12" id="KW-0472">Membrane</keyword>
<dbReference type="PANTHER" id="PTHR12613:SF0">
    <property type="entry name" value="ERO1-LIKE PROTEIN"/>
    <property type="match status" value="1"/>
</dbReference>
<evidence type="ECO:0000313" key="21">
    <source>
        <dbReference type="EMBL" id="EPY20263.1"/>
    </source>
</evidence>
<evidence type="ECO:0000256" key="17">
    <source>
        <dbReference type="PIRSR" id="PIRSR017205-2"/>
    </source>
</evidence>
<dbReference type="OrthoDB" id="269384at2759"/>
<evidence type="ECO:0000256" key="15">
    <source>
        <dbReference type="ARBA" id="ARBA00023284"/>
    </source>
</evidence>
<feature type="signal peptide" evidence="20">
    <location>
        <begin position="1"/>
        <end position="26"/>
    </location>
</feature>
<dbReference type="Pfam" id="PF04137">
    <property type="entry name" value="ERO1"/>
    <property type="match status" value="1"/>
</dbReference>
<keyword evidence="15" id="KW-0676">Redox-active center</keyword>
<evidence type="ECO:0000256" key="13">
    <source>
        <dbReference type="ARBA" id="ARBA00023157"/>
    </source>
</evidence>
<gene>
    <name evidence="21" type="ORF">STCU_09078</name>
</gene>
<keyword evidence="13 18" id="KW-1015">Disulfide bond</keyword>
<dbReference type="InterPro" id="IPR007266">
    <property type="entry name" value="Ero1"/>
</dbReference>
<evidence type="ECO:0000256" key="19">
    <source>
        <dbReference type="SAM" id="MobiDB-lite"/>
    </source>
</evidence>
<evidence type="ECO:0000256" key="11">
    <source>
        <dbReference type="ARBA" id="ARBA00023002"/>
    </source>
</evidence>
<feature type="active site" evidence="16">
    <location>
        <position position="409"/>
    </location>
</feature>
<dbReference type="AlphaFoldDB" id="S9TUM7"/>
<dbReference type="GO" id="GO:0034975">
    <property type="term" value="P:protein folding in endoplasmic reticulum"/>
    <property type="evidence" value="ECO:0007669"/>
    <property type="project" value="InterPro"/>
</dbReference>
<comment type="subcellular location">
    <subcellularLocation>
        <location evidence="2">Endoplasmic reticulum membrane</location>
        <topology evidence="2">Peripheral membrane protein</topology>
        <orientation evidence="2">Lumenal side</orientation>
    </subcellularLocation>
</comment>
<comment type="caution">
    <text evidence="21">The sequence shown here is derived from an EMBL/GenBank/DDBJ whole genome shotgun (WGS) entry which is preliminary data.</text>
</comment>
<feature type="binding site" evidence="17">
    <location>
        <position position="228"/>
    </location>
    <ligand>
        <name>FAD</name>
        <dbReference type="ChEBI" id="CHEBI:57692"/>
    </ligand>
</feature>
<dbReference type="SUPFAM" id="SSF110019">
    <property type="entry name" value="ERO1-like"/>
    <property type="match status" value="1"/>
</dbReference>
<reference evidence="21 22" key="1">
    <citation type="journal article" date="2013" name="PLoS ONE">
        <title>Predicting the Proteins of Angomonas deanei, Strigomonas culicis and Their Respective Endosymbionts Reveals New Aspects of the Trypanosomatidae Family.</title>
        <authorList>
            <person name="Motta M.C."/>
            <person name="Martins A.C."/>
            <person name="de Souza S.S."/>
            <person name="Catta-Preta C.M."/>
            <person name="Silva R."/>
            <person name="Klein C.C."/>
            <person name="de Almeida L.G."/>
            <person name="de Lima Cunha O."/>
            <person name="Ciapina L.P."/>
            <person name="Brocchi M."/>
            <person name="Colabardini A.C."/>
            <person name="de Araujo Lima B."/>
            <person name="Machado C.R."/>
            <person name="de Almeida Soares C.M."/>
            <person name="Probst C.M."/>
            <person name="de Menezes C.B."/>
            <person name="Thompson C.E."/>
            <person name="Bartholomeu D.C."/>
            <person name="Gradia D.F."/>
            <person name="Pavoni D.P."/>
            <person name="Grisard E.C."/>
            <person name="Fantinatti-Garboggini F."/>
            <person name="Marchini F.K."/>
            <person name="Rodrigues-Luiz G.F."/>
            <person name="Wagner G."/>
            <person name="Goldman G.H."/>
            <person name="Fietto J.L."/>
            <person name="Elias M.C."/>
            <person name="Goldman M.H."/>
            <person name="Sagot M.F."/>
            <person name="Pereira M."/>
            <person name="Stoco P.H."/>
            <person name="de Mendonca-Neto R.P."/>
            <person name="Teixeira S.M."/>
            <person name="Maciel T.E."/>
            <person name="de Oliveira Mendes T.A."/>
            <person name="Urmenyi T.P."/>
            <person name="de Souza W."/>
            <person name="Schenkman S."/>
            <person name="de Vasconcelos A.T."/>
        </authorList>
    </citation>
    <scope>NUCLEOTIDE SEQUENCE [LARGE SCALE GENOMIC DNA]</scope>
</reference>
<feature type="active site" description="Nucleophile" evidence="16">
    <location>
        <position position="406"/>
    </location>
</feature>
<dbReference type="EMBL" id="ATMH01009078">
    <property type="protein sequence ID" value="EPY20263.1"/>
    <property type="molecule type" value="Genomic_DNA"/>
</dbReference>
<evidence type="ECO:0000256" key="3">
    <source>
        <dbReference type="ARBA" id="ARBA00008277"/>
    </source>
</evidence>